<sequence length="189" mass="19823">MRRLTTAATVLVLAAGIGLTGTAGMANAAPAGTTAGAACPTGWGSADKSSEGHEYRVLKNIRTGSHECYDRIVFDLGSAASGLGYRVGYVNEFHQDGSGDLIPVKGGAILQVYVNAPSYDASTGQRTYPGRGRQPLPGVDLTGYRTFQDTKFGASFEGQTQVAVGVRARLPFKVEQVGDKLVVDVAHSW</sequence>
<feature type="domain" description="AMIN-like" evidence="2">
    <location>
        <begin position="57"/>
        <end position="187"/>
    </location>
</feature>
<evidence type="ECO:0000313" key="3">
    <source>
        <dbReference type="EMBL" id="KAB7843052.1"/>
    </source>
</evidence>
<dbReference type="EMBL" id="VOKX01000034">
    <property type="protein sequence ID" value="KAB7843052.1"/>
    <property type="molecule type" value="Genomic_DNA"/>
</dbReference>
<evidence type="ECO:0000313" key="4">
    <source>
        <dbReference type="Proteomes" id="UP000327000"/>
    </source>
</evidence>
<evidence type="ECO:0000259" key="2">
    <source>
        <dbReference type="Pfam" id="PF24837"/>
    </source>
</evidence>
<keyword evidence="1" id="KW-0732">Signal</keyword>
<feature type="signal peptide" evidence="1">
    <location>
        <begin position="1"/>
        <end position="28"/>
    </location>
</feature>
<protein>
    <recommendedName>
        <fullName evidence="2">AMIN-like domain-containing protein</fullName>
    </recommendedName>
</protein>
<dbReference type="Pfam" id="PF24837">
    <property type="entry name" value="AMIN-like"/>
    <property type="match status" value="1"/>
</dbReference>
<dbReference type="Proteomes" id="UP000327000">
    <property type="component" value="Unassembled WGS sequence"/>
</dbReference>
<accession>A0A5N5W7A0</accession>
<comment type="caution">
    <text evidence="3">The sequence shown here is derived from an EMBL/GenBank/DDBJ whole genome shotgun (WGS) entry which is preliminary data.</text>
</comment>
<evidence type="ECO:0000256" key="1">
    <source>
        <dbReference type="SAM" id="SignalP"/>
    </source>
</evidence>
<dbReference type="RefSeq" id="WP_152264302.1">
    <property type="nucleotide sequence ID" value="NZ_VOKX01000034.1"/>
</dbReference>
<gene>
    <name evidence="3" type="ORF">FRZ00_18835</name>
</gene>
<organism evidence="3 4">
    <name type="scientific">Streptomyces mobaraensis</name>
    <name type="common">Streptoverticillium mobaraense</name>
    <dbReference type="NCBI Taxonomy" id="35621"/>
    <lineage>
        <taxon>Bacteria</taxon>
        <taxon>Bacillati</taxon>
        <taxon>Actinomycetota</taxon>
        <taxon>Actinomycetes</taxon>
        <taxon>Kitasatosporales</taxon>
        <taxon>Streptomycetaceae</taxon>
        <taxon>Streptomyces</taxon>
    </lineage>
</organism>
<dbReference type="OrthoDB" id="3393679at2"/>
<dbReference type="InterPro" id="IPR056303">
    <property type="entry name" value="AMIN-like"/>
</dbReference>
<dbReference type="AlphaFoldDB" id="A0A5N5W7A0"/>
<reference evidence="3 4" key="1">
    <citation type="journal article" date="2019" name="Microb. Cell Fact.">
        <title>Exploring novel herbicidin analogues by transcriptional regulator overexpression and MS/MS molecular networking.</title>
        <authorList>
            <person name="Shi Y."/>
            <person name="Gu R."/>
            <person name="Li Y."/>
            <person name="Wang X."/>
            <person name="Ren W."/>
            <person name="Li X."/>
            <person name="Wang L."/>
            <person name="Xie Y."/>
            <person name="Hong B."/>
        </authorList>
    </citation>
    <scope>NUCLEOTIDE SEQUENCE [LARGE SCALE GENOMIC DNA]</scope>
    <source>
        <strain evidence="3 4">US-43</strain>
    </source>
</reference>
<feature type="chain" id="PRO_5024845005" description="AMIN-like domain-containing protein" evidence="1">
    <location>
        <begin position="29"/>
        <end position="189"/>
    </location>
</feature>
<name>A0A5N5W7A0_STRMB</name>
<proteinExistence type="predicted"/>
<keyword evidence="4" id="KW-1185">Reference proteome</keyword>